<dbReference type="RefSeq" id="WP_097653449.1">
    <property type="nucleotide sequence ID" value="NZ_LYXE01000096.1"/>
</dbReference>
<dbReference type="OrthoDB" id="5572942at2"/>
<dbReference type="EMBL" id="LYXE01000096">
    <property type="protein sequence ID" value="PDV98506.1"/>
    <property type="molecule type" value="Genomic_DNA"/>
</dbReference>
<dbReference type="SUPFAM" id="SSF49785">
    <property type="entry name" value="Galactose-binding domain-like"/>
    <property type="match status" value="1"/>
</dbReference>
<organism evidence="1 2">
    <name type="scientific">Candidatus Chloroploca asiatica</name>
    <dbReference type="NCBI Taxonomy" id="1506545"/>
    <lineage>
        <taxon>Bacteria</taxon>
        <taxon>Bacillati</taxon>
        <taxon>Chloroflexota</taxon>
        <taxon>Chloroflexia</taxon>
        <taxon>Chloroflexales</taxon>
        <taxon>Chloroflexineae</taxon>
        <taxon>Oscillochloridaceae</taxon>
        <taxon>Candidatus Chloroploca</taxon>
    </lineage>
</organism>
<evidence type="ECO:0008006" key="3">
    <source>
        <dbReference type="Google" id="ProtNLM"/>
    </source>
</evidence>
<sequence length="157" mass="17415">MQKRILGSEAAIGADDTSTWLDLESLARVELSSEDPDHPIEAAFRPGFGPGWRAASPGRQTIRLIFAAPQALRRIRLVIDEATYQRTQEFALTWSAAMDAPHREIVRQQFTFSPPNTTQQVEDYRVELAGVSIIELQIIPEISGSPLLASLAKFQLA</sequence>
<gene>
    <name evidence="1" type="ORF">A9Q02_15050</name>
</gene>
<name>A0A2H3KME4_9CHLR</name>
<comment type="caution">
    <text evidence="1">The sequence shown here is derived from an EMBL/GenBank/DDBJ whole genome shotgun (WGS) entry which is preliminary data.</text>
</comment>
<protein>
    <recommendedName>
        <fullName evidence="3">Carbohydrate-binding protein</fullName>
    </recommendedName>
</protein>
<reference evidence="1 2" key="1">
    <citation type="submission" date="2016-05" db="EMBL/GenBank/DDBJ databases">
        <authorList>
            <person name="Lavstsen T."/>
            <person name="Jespersen J.S."/>
        </authorList>
    </citation>
    <scope>NUCLEOTIDE SEQUENCE [LARGE SCALE GENOMIC DNA]</scope>
    <source>
        <strain evidence="1 2">B7-9</strain>
    </source>
</reference>
<evidence type="ECO:0000313" key="1">
    <source>
        <dbReference type="EMBL" id="PDV98506.1"/>
    </source>
</evidence>
<dbReference type="Proteomes" id="UP000220922">
    <property type="component" value="Unassembled WGS sequence"/>
</dbReference>
<keyword evidence="2" id="KW-1185">Reference proteome</keyword>
<evidence type="ECO:0000313" key="2">
    <source>
        <dbReference type="Proteomes" id="UP000220922"/>
    </source>
</evidence>
<accession>A0A2H3KME4</accession>
<dbReference type="InterPro" id="IPR008979">
    <property type="entry name" value="Galactose-bd-like_sf"/>
</dbReference>
<proteinExistence type="predicted"/>
<dbReference type="AlphaFoldDB" id="A0A2H3KME4"/>